<dbReference type="GO" id="GO:0005506">
    <property type="term" value="F:iron ion binding"/>
    <property type="evidence" value="ECO:0007669"/>
    <property type="project" value="UniProtKB-ARBA"/>
</dbReference>
<protein>
    <submittedName>
        <fullName evidence="2">Phytanoyl-CoA dioxygenase (PhyH)</fullName>
    </submittedName>
</protein>
<keyword evidence="2" id="KW-0560">Oxidoreductase</keyword>
<dbReference type="PANTHER" id="PTHR20883">
    <property type="entry name" value="PHYTANOYL-COA DIOXYGENASE DOMAIN CONTAINING 1"/>
    <property type="match status" value="1"/>
</dbReference>
<keyword evidence="2" id="KW-0223">Dioxygenase</keyword>
<evidence type="ECO:0000313" key="3">
    <source>
        <dbReference type="Proteomes" id="UP000193224"/>
    </source>
</evidence>
<accession>A0A1X7BVF4</accession>
<keyword evidence="3" id="KW-1185">Reference proteome</keyword>
<proteinExistence type="predicted"/>
<dbReference type="EMBL" id="FWXB01000015">
    <property type="protein sequence ID" value="SMC13574.1"/>
    <property type="molecule type" value="Genomic_DNA"/>
</dbReference>
<name>A0A1X7BVF4_9RHOB</name>
<evidence type="ECO:0000256" key="1">
    <source>
        <dbReference type="ARBA" id="ARBA00001954"/>
    </source>
</evidence>
<dbReference type="AlphaFoldDB" id="A0A1X7BVF4"/>
<dbReference type="Gene3D" id="2.60.120.620">
    <property type="entry name" value="q2cbj1_9rhob like domain"/>
    <property type="match status" value="1"/>
</dbReference>
<dbReference type="PANTHER" id="PTHR20883:SF48">
    <property type="entry name" value="ECTOINE DIOXYGENASE"/>
    <property type="match status" value="1"/>
</dbReference>
<dbReference type="SUPFAM" id="SSF51197">
    <property type="entry name" value="Clavaminate synthase-like"/>
    <property type="match status" value="1"/>
</dbReference>
<dbReference type="OrthoDB" id="9791262at2"/>
<dbReference type="RefSeq" id="WP_085801517.1">
    <property type="nucleotide sequence ID" value="NZ_FWXB01000015.1"/>
</dbReference>
<dbReference type="Proteomes" id="UP000193224">
    <property type="component" value="Unassembled WGS sequence"/>
</dbReference>
<dbReference type="Pfam" id="PF05721">
    <property type="entry name" value="PhyH"/>
    <property type="match status" value="1"/>
</dbReference>
<reference evidence="2 3" key="1">
    <citation type="submission" date="2017-03" db="EMBL/GenBank/DDBJ databases">
        <authorList>
            <person name="Afonso C.L."/>
            <person name="Miller P.J."/>
            <person name="Scott M.A."/>
            <person name="Spackman E."/>
            <person name="Goraichik I."/>
            <person name="Dimitrov K.M."/>
            <person name="Suarez D.L."/>
            <person name="Swayne D.E."/>
        </authorList>
    </citation>
    <scope>NUCLEOTIDE SEQUENCE [LARGE SCALE GENOMIC DNA]</scope>
    <source>
        <strain evidence="2 3">CECT 7745</strain>
    </source>
</reference>
<gene>
    <name evidence="2" type="ORF">ROA7745_03425</name>
</gene>
<comment type="cofactor">
    <cofactor evidence="1">
        <name>Fe(2+)</name>
        <dbReference type="ChEBI" id="CHEBI:29033"/>
    </cofactor>
</comment>
<organism evidence="2 3">
    <name type="scientific">Roseovarius aestuarii</name>
    <dbReference type="NCBI Taxonomy" id="475083"/>
    <lineage>
        <taxon>Bacteria</taxon>
        <taxon>Pseudomonadati</taxon>
        <taxon>Pseudomonadota</taxon>
        <taxon>Alphaproteobacteria</taxon>
        <taxon>Rhodobacterales</taxon>
        <taxon>Roseobacteraceae</taxon>
        <taxon>Roseovarius</taxon>
    </lineage>
</organism>
<dbReference type="InterPro" id="IPR008775">
    <property type="entry name" value="Phytyl_CoA_dOase-like"/>
</dbReference>
<evidence type="ECO:0000313" key="2">
    <source>
        <dbReference type="EMBL" id="SMC13574.1"/>
    </source>
</evidence>
<dbReference type="GO" id="GO:0016706">
    <property type="term" value="F:2-oxoglutarate-dependent dioxygenase activity"/>
    <property type="evidence" value="ECO:0007669"/>
    <property type="project" value="UniProtKB-ARBA"/>
</dbReference>
<sequence>MGKTLTDIQIDAFHRDGFVAPVDIFTEEEAARLRNALEEAEAKWPDAFIGAARNNAHLNLMCLDEIVHNPTLVDAAEDLVGPNILNYGTVLFIKEPHDPGFVSWHQDARYMGLEPHAGITAWVALSEANDESGCMRMIPGSHKELQAHDDTFGEDNILTRGQEVADVDESKAVSTPLRPGQTSFHSARVIHSSQPNRSDDRRIGFVIQPYMPPHVEQTIVPTYAQLVRGEDPHGNFMRAGRPSEDMAPEDLALRDKVNETWSDILYHGAQKRRDF</sequence>